<feature type="repeat" description="TNFR-Cys" evidence="1">
    <location>
        <begin position="55"/>
        <end position="95"/>
    </location>
</feature>
<dbReference type="KEGG" id="xtr:100489585"/>
<dbReference type="PANTHER" id="PTHR47139">
    <property type="entry name" value="TUMOR NECROSIS FACTOR RECEPTOR SUPERFAMILY MEMBER 9"/>
    <property type="match status" value="1"/>
</dbReference>
<sequence>METALWSLLLGLLVLRTMGANEHYDICQKKTGDCCNLCNPGYLLNMMNGCGKCTPCPKGSFMETSNDNSSCKRCKTCENIFEYKRKCTPTSNAVCKCTKGKICVGANCEMCTIYGCPEGQELTGEKCTDCPDGTFKPGGEGKCKPWKICPNGVKAVFNGTRTSDVVCGETVSHTSERSSTASPEVTKRPIIKPEDKKTDNVNVIPKNVTNRDPGLGPSVNAILIHVLIVGGVIISLASLFCSLPYLKKWMKKIKQEFKKCSNQPVKTSEEEEEIGFPYPEKEQGEEEEPINKEPC</sequence>
<dbReference type="GeneID" id="100489585"/>
<dbReference type="AlphaFoldDB" id="A0A6I8PW52"/>
<dbReference type="Proteomes" id="UP000008143">
    <property type="component" value="Chromosome 7"/>
</dbReference>
<dbReference type="PROSITE" id="PS00652">
    <property type="entry name" value="TNFR_NGFR_1"/>
    <property type="match status" value="1"/>
</dbReference>
<dbReference type="CTD" id="3604"/>
<keyword evidence="3" id="KW-0472">Membrane</keyword>
<gene>
    <name evidence="6 8 9" type="primary">tnfrsf9</name>
</gene>
<dbReference type="InterPro" id="IPR001368">
    <property type="entry name" value="TNFR/NGFR_Cys_rich_reg"/>
</dbReference>
<accession>A0A6I8PW52</accession>
<evidence type="ECO:0000313" key="9">
    <source>
        <dbReference type="Xenbase" id="XB-GENE-955315"/>
    </source>
</evidence>
<evidence type="ECO:0000313" key="8">
    <source>
        <dbReference type="RefSeq" id="XP_031762463.1"/>
    </source>
</evidence>
<evidence type="ECO:0000256" key="4">
    <source>
        <dbReference type="SAM" id="SignalP"/>
    </source>
</evidence>
<dbReference type="Xenbase" id="XB-GENE-955315">
    <property type="gene designation" value="tnfrsf9"/>
</dbReference>
<dbReference type="Bgee" id="ENSXETG00000032568">
    <property type="expression patterns" value="Expressed in liver"/>
</dbReference>
<keyword evidence="1" id="KW-1015">Disulfide bond</keyword>
<feature type="disulfide bond" evidence="1">
    <location>
        <begin position="74"/>
        <end position="87"/>
    </location>
</feature>
<evidence type="ECO:0000313" key="7">
    <source>
        <dbReference type="Proteomes" id="UP000008143"/>
    </source>
</evidence>
<keyword evidence="3" id="KW-1133">Transmembrane helix</keyword>
<dbReference type="GO" id="GO:0038023">
    <property type="term" value="F:signaling receptor activity"/>
    <property type="evidence" value="ECO:0000318"/>
    <property type="project" value="GO_Central"/>
</dbReference>
<dbReference type="RefSeq" id="XP_031762463.1">
    <property type="nucleotide sequence ID" value="XM_031906603.1"/>
</dbReference>
<feature type="signal peptide" evidence="4">
    <location>
        <begin position="1"/>
        <end position="19"/>
    </location>
</feature>
<dbReference type="SUPFAM" id="SSF57586">
    <property type="entry name" value="TNF receptor-like"/>
    <property type="match status" value="2"/>
</dbReference>
<dbReference type="OMA" id="YLFKQPF"/>
<dbReference type="Pfam" id="PF00020">
    <property type="entry name" value="TNFR_c6"/>
    <property type="match status" value="2"/>
</dbReference>
<organism evidence="6">
    <name type="scientific">Xenopus tropicalis</name>
    <name type="common">Western clawed frog</name>
    <name type="synonym">Silurana tropicalis</name>
    <dbReference type="NCBI Taxonomy" id="8364"/>
    <lineage>
        <taxon>Eukaryota</taxon>
        <taxon>Metazoa</taxon>
        <taxon>Chordata</taxon>
        <taxon>Craniata</taxon>
        <taxon>Vertebrata</taxon>
        <taxon>Euteleostomi</taxon>
        <taxon>Amphibia</taxon>
        <taxon>Batrachia</taxon>
        <taxon>Anura</taxon>
        <taxon>Pipoidea</taxon>
        <taxon>Pipidae</taxon>
        <taxon>Xenopodinae</taxon>
        <taxon>Xenopus</taxon>
        <taxon>Silurana</taxon>
    </lineage>
</organism>
<keyword evidence="3" id="KW-0812">Transmembrane</keyword>
<name>A0A6I8PW52_XENTR</name>
<reference evidence="6" key="1">
    <citation type="journal article" date="2010" name="Science">
        <title>The genome of the Western clawed frog Xenopus tropicalis.</title>
        <authorList>
            <person name="Hellsten U."/>
            <person name="Harland R.M."/>
            <person name="Gilchrist M.J."/>
            <person name="Hendrix D."/>
            <person name="Jurka J."/>
            <person name="Kapitonov V."/>
            <person name="Ovcharenko I."/>
            <person name="Putnam N.H."/>
            <person name="Shu S."/>
            <person name="Taher L."/>
            <person name="Blitz I.L."/>
            <person name="Blumberg B."/>
            <person name="Dichmann D.S."/>
            <person name="Dubchak I."/>
            <person name="Amaya E."/>
            <person name="Detter J.C."/>
            <person name="Fletcher R."/>
            <person name="Gerhard D.S."/>
            <person name="Goodstein D."/>
            <person name="Graves T."/>
            <person name="Grigoriev I.V."/>
            <person name="Grimwood J."/>
            <person name="Kawashima T."/>
            <person name="Lindquist E."/>
            <person name="Lucas S.M."/>
            <person name="Mead P.E."/>
            <person name="Mitros T."/>
            <person name="Ogino H."/>
            <person name="Ohta Y."/>
            <person name="Poliakov A.V."/>
            <person name="Pollet N."/>
            <person name="Robert J."/>
            <person name="Salamov A."/>
            <person name="Sater A.K."/>
            <person name="Schmutz J."/>
            <person name="Terry A."/>
            <person name="Vize P.D."/>
            <person name="Warren W.C."/>
            <person name="Wells D."/>
            <person name="Wills A."/>
            <person name="Wilson R.K."/>
            <person name="Zimmerman L.B."/>
            <person name="Zorn A.M."/>
            <person name="Grainger R."/>
            <person name="Grammer T."/>
            <person name="Khokha M.K."/>
            <person name="Richardson P.M."/>
            <person name="Rokhsar D.S."/>
        </authorList>
    </citation>
    <scope>NUCLEOTIDE SEQUENCE [LARGE SCALE GENOMIC DNA]</scope>
    <source>
        <strain evidence="6">Nigerian</strain>
    </source>
</reference>
<feature type="transmembrane region" description="Helical" evidence="3">
    <location>
        <begin position="222"/>
        <end position="246"/>
    </location>
</feature>
<evidence type="ECO:0000313" key="6">
    <source>
        <dbReference type="Ensembl" id="ENSXETP00000059810"/>
    </source>
</evidence>
<protein>
    <submittedName>
        <fullName evidence="6 8">Tumor necrosis factor receptor superfamily member 9</fullName>
    </submittedName>
</protein>
<evidence type="ECO:0000259" key="5">
    <source>
        <dbReference type="PROSITE" id="PS50050"/>
    </source>
</evidence>
<keyword evidence="4" id="KW-0732">Signal</keyword>
<reference evidence="6" key="2">
    <citation type="submission" date="2020-05" db="UniProtKB">
        <authorList>
            <consortium name="Ensembl"/>
        </authorList>
    </citation>
    <scope>IDENTIFICATION</scope>
</reference>
<dbReference type="PROSITE" id="PS50050">
    <property type="entry name" value="TNFR_NGFR_2"/>
    <property type="match status" value="1"/>
</dbReference>
<dbReference type="GO" id="GO:0042127">
    <property type="term" value="P:regulation of cell population proliferation"/>
    <property type="evidence" value="ECO:0000318"/>
    <property type="project" value="GO_Central"/>
</dbReference>
<keyword evidence="7" id="KW-1185">Reference proteome</keyword>
<evidence type="ECO:0000256" key="3">
    <source>
        <dbReference type="SAM" id="Phobius"/>
    </source>
</evidence>
<evidence type="ECO:0000256" key="2">
    <source>
        <dbReference type="SAM" id="MobiDB-lite"/>
    </source>
</evidence>
<dbReference type="Ensembl" id="ENSXETT00000064359">
    <property type="protein sequence ID" value="ENSXETP00000059810"/>
    <property type="gene ID" value="ENSXETG00000032568"/>
</dbReference>
<reference evidence="8" key="3">
    <citation type="submission" date="2025-04" db="UniProtKB">
        <authorList>
            <consortium name="RefSeq"/>
        </authorList>
    </citation>
    <scope>IDENTIFICATION</scope>
    <source>
        <strain evidence="8">Nigerian</strain>
        <tissue evidence="8">Liver and blood</tissue>
    </source>
</reference>
<keyword evidence="8" id="KW-0675">Receptor</keyword>
<dbReference type="SMART" id="SM01411">
    <property type="entry name" value="Ephrin_rec_like"/>
    <property type="match status" value="2"/>
</dbReference>
<dbReference type="SMART" id="SM00208">
    <property type="entry name" value="TNFR"/>
    <property type="match status" value="2"/>
</dbReference>
<proteinExistence type="predicted"/>
<dbReference type="OrthoDB" id="9907722at2759"/>
<dbReference type="Gene3D" id="2.10.50.10">
    <property type="entry name" value="Tumor Necrosis Factor Receptor, subunit A, domain 2"/>
    <property type="match status" value="2"/>
</dbReference>
<dbReference type="PANTHER" id="PTHR47139:SF1">
    <property type="entry name" value="TUMOR NECROSIS FACTOR RECEPTOR SUPERFAMILY MEMBER 9"/>
    <property type="match status" value="1"/>
</dbReference>
<feature type="region of interest" description="Disordered" evidence="2">
    <location>
        <begin position="260"/>
        <end position="295"/>
    </location>
</feature>
<feature type="domain" description="TNFR-Cys" evidence="5">
    <location>
        <begin position="55"/>
        <end position="95"/>
    </location>
</feature>
<feature type="disulfide bond" evidence="1">
    <location>
        <begin position="77"/>
        <end position="95"/>
    </location>
</feature>
<evidence type="ECO:0000256" key="1">
    <source>
        <dbReference type="PROSITE-ProRule" id="PRU00206"/>
    </source>
</evidence>
<feature type="disulfide bond" evidence="1">
    <location>
        <begin position="56"/>
        <end position="71"/>
    </location>
</feature>
<feature type="chain" id="PRO_5044633785" evidence="4">
    <location>
        <begin position="20"/>
        <end position="295"/>
    </location>
</feature>
<dbReference type="GeneTree" id="ENSGT00730000111279"/>
<dbReference type="AGR" id="Xenbase:XB-GENE-955315"/>